<dbReference type="EMBL" id="SACY01000002">
    <property type="protein sequence ID" value="RVU25817.1"/>
    <property type="molecule type" value="Genomic_DNA"/>
</dbReference>
<feature type="transmembrane region" description="Helical" evidence="1">
    <location>
        <begin position="7"/>
        <end position="27"/>
    </location>
</feature>
<dbReference type="OrthoDB" id="594989at2"/>
<gene>
    <name evidence="2" type="ORF">EOJ36_05205</name>
</gene>
<sequence length="158" mass="17739">MIQRPQSIFLALVIVCQVFVLTGVRIWTKIHIDGQEVFVTITQMQQVLNGKDIAETSHIALSGLLGASLVLTIGILFSFKNRMRQMMMGLINSMLIAGTVGYAFFIIFKQAIPLFAPEQNGKYDLGFYALVIALLGNMIANRLIRKDEMLVRSSDRMR</sequence>
<keyword evidence="1" id="KW-0472">Membrane</keyword>
<dbReference type="RefSeq" id="WP_127803051.1">
    <property type="nucleotide sequence ID" value="NZ_SACY01000002.1"/>
</dbReference>
<feature type="transmembrane region" description="Helical" evidence="1">
    <location>
        <begin position="86"/>
        <end position="105"/>
    </location>
</feature>
<keyword evidence="1" id="KW-1133">Transmembrane helix</keyword>
<protein>
    <submittedName>
        <fullName evidence="2">DUF4293 family protein</fullName>
    </submittedName>
</protein>
<keyword evidence="1" id="KW-0812">Transmembrane</keyword>
<dbReference type="InterPro" id="IPR025635">
    <property type="entry name" value="DUF4293"/>
</dbReference>
<feature type="transmembrane region" description="Helical" evidence="1">
    <location>
        <begin position="59"/>
        <end position="79"/>
    </location>
</feature>
<dbReference type="Pfam" id="PF14126">
    <property type="entry name" value="DUF4293"/>
    <property type="match status" value="1"/>
</dbReference>
<evidence type="ECO:0000313" key="2">
    <source>
        <dbReference type="EMBL" id="RVU25817.1"/>
    </source>
</evidence>
<evidence type="ECO:0000313" key="3">
    <source>
        <dbReference type="Proteomes" id="UP000282832"/>
    </source>
</evidence>
<keyword evidence="3" id="KW-1185">Reference proteome</keyword>
<feature type="transmembrane region" description="Helical" evidence="1">
    <location>
        <begin position="125"/>
        <end position="144"/>
    </location>
</feature>
<dbReference type="AlphaFoldDB" id="A0A437PUA9"/>
<proteinExistence type="predicted"/>
<reference evidence="2 3" key="1">
    <citation type="submission" date="2019-01" db="EMBL/GenBank/DDBJ databases">
        <authorList>
            <person name="Chen W.-M."/>
        </authorList>
    </citation>
    <scope>NUCLEOTIDE SEQUENCE [LARGE SCALE GENOMIC DNA]</scope>
    <source>
        <strain evidence="2 3">FSY-15</strain>
    </source>
</reference>
<comment type="caution">
    <text evidence="2">The sequence shown here is derived from an EMBL/GenBank/DDBJ whole genome shotgun (WGS) entry which is preliminary data.</text>
</comment>
<evidence type="ECO:0000256" key="1">
    <source>
        <dbReference type="SAM" id="Phobius"/>
    </source>
</evidence>
<name>A0A437PUA9_9BACT</name>
<organism evidence="2 3">
    <name type="scientific">Sandaracinomonas limnophila</name>
    <dbReference type="NCBI Taxonomy" id="1862386"/>
    <lineage>
        <taxon>Bacteria</taxon>
        <taxon>Pseudomonadati</taxon>
        <taxon>Bacteroidota</taxon>
        <taxon>Cytophagia</taxon>
        <taxon>Cytophagales</taxon>
        <taxon>Flectobacillaceae</taxon>
        <taxon>Sandaracinomonas</taxon>
    </lineage>
</organism>
<dbReference type="Proteomes" id="UP000282832">
    <property type="component" value="Unassembled WGS sequence"/>
</dbReference>
<accession>A0A437PUA9</accession>